<comment type="caution">
    <text evidence="1">The sequence shown here is derived from an EMBL/GenBank/DDBJ whole genome shotgun (WGS) entry which is preliminary data.</text>
</comment>
<name>A0ABW6JJ27_STRCE</name>
<organism evidence="1 2">
    <name type="scientific">Streptomyces cellulosae</name>
    <dbReference type="NCBI Taxonomy" id="1968"/>
    <lineage>
        <taxon>Bacteria</taxon>
        <taxon>Bacillati</taxon>
        <taxon>Actinomycetota</taxon>
        <taxon>Actinomycetes</taxon>
        <taxon>Kitasatosporales</taxon>
        <taxon>Streptomycetaceae</taxon>
        <taxon>Streptomyces</taxon>
    </lineage>
</organism>
<sequence length="76" mass="8635">MQIPTYFRLDRPVCIASFVRLNREHLTDALNTLAAEMGHTTVADALQNSANNNRGWYTIPQVNELHRLAADLRTRA</sequence>
<keyword evidence="2" id="KW-1185">Reference proteome</keyword>
<evidence type="ECO:0000313" key="2">
    <source>
        <dbReference type="Proteomes" id="UP001600650"/>
    </source>
</evidence>
<proteinExistence type="predicted"/>
<accession>A0ABW6JJ27</accession>
<dbReference type="Proteomes" id="UP001600650">
    <property type="component" value="Unassembled WGS sequence"/>
</dbReference>
<protein>
    <submittedName>
        <fullName evidence="1">Uncharacterized protein</fullName>
    </submittedName>
</protein>
<dbReference type="EMBL" id="JBHVBU010000058">
    <property type="protein sequence ID" value="MFE7965383.1"/>
    <property type="molecule type" value="Genomic_DNA"/>
</dbReference>
<evidence type="ECO:0000313" key="1">
    <source>
        <dbReference type="EMBL" id="MFE7965383.1"/>
    </source>
</evidence>
<reference evidence="1 2" key="1">
    <citation type="submission" date="2024-09" db="EMBL/GenBank/DDBJ databases">
        <title>The Natural Products Discovery Center: Release of the First 8490 Sequenced Strains for Exploring Actinobacteria Biosynthetic Diversity.</title>
        <authorList>
            <person name="Kalkreuter E."/>
            <person name="Kautsar S.A."/>
            <person name="Yang D."/>
            <person name="Bader C.D."/>
            <person name="Teijaro C.N."/>
            <person name="Fluegel L."/>
            <person name="Davis C.M."/>
            <person name="Simpson J.R."/>
            <person name="Lauterbach L."/>
            <person name="Steele A.D."/>
            <person name="Gui C."/>
            <person name="Meng S."/>
            <person name="Li G."/>
            <person name="Viehrig K."/>
            <person name="Ye F."/>
            <person name="Su P."/>
            <person name="Kiefer A.F."/>
            <person name="Nichols A."/>
            <person name="Cepeda A.J."/>
            <person name="Yan W."/>
            <person name="Fan B."/>
            <person name="Jiang Y."/>
            <person name="Adhikari A."/>
            <person name="Zheng C.-J."/>
            <person name="Schuster L."/>
            <person name="Cowan T.M."/>
            <person name="Smanski M.J."/>
            <person name="Chevrette M.G."/>
            <person name="De Carvalho L.P.S."/>
            <person name="Shen B."/>
        </authorList>
    </citation>
    <scope>NUCLEOTIDE SEQUENCE [LARGE SCALE GENOMIC DNA]</scope>
    <source>
        <strain evidence="1 2">NPDC057399</strain>
    </source>
</reference>
<gene>
    <name evidence="1" type="ORF">ACFU0X_20505</name>
</gene>
<dbReference type="RefSeq" id="WP_381727245.1">
    <property type="nucleotide sequence ID" value="NZ_JBHVBU010000058.1"/>
</dbReference>